<organism evidence="1 2">
    <name type="scientific">Meloidogyne enterolobii</name>
    <name type="common">Root-knot nematode worm</name>
    <name type="synonym">Meloidogyne mayaguensis</name>
    <dbReference type="NCBI Taxonomy" id="390850"/>
    <lineage>
        <taxon>Eukaryota</taxon>
        <taxon>Metazoa</taxon>
        <taxon>Ecdysozoa</taxon>
        <taxon>Nematoda</taxon>
        <taxon>Chromadorea</taxon>
        <taxon>Rhabditida</taxon>
        <taxon>Tylenchina</taxon>
        <taxon>Tylenchomorpha</taxon>
        <taxon>Tylenchoidea</taxon>
        <taxon>Meloidogynidae</taxon>
        <taxon>Meloidogyninae</taxon>
        <taxon>Meloidogyne</taxon>
    </lineage>
</organism>
<evidence type="ECO:0000313" key="2">
    <source>
        <dbReference type="Proteomes" id="UP000580250"/>
    </source>
</evidence>
<dbReference type="OrthoDB" id="5902988at2759"/>
<dbReference type="Proteomes" id="UP000580250">
    <property type="component" value="Unassembled WGS sequence"/>
</dbReference>
<accession>A0A6V7WUL0</accession>
<name>A0A6V7WUL0_MELEN</name>
<dbReference type="EMBL" id="CAJEWN010000828">
    <property type="protein sequence ID" value="CAD2190711.1"/>
    <property type="molecule type" value="Genomic_DNA"/>
</dbReference>
<proteinExistence type="predicted"/>
<dbReference type="AlphaFoldDB" id="A0A6V7WUL0"/>
<sequence length="132" mass="15793">MGSYCTYYNCLSDDFIINVHKRQQSKNIPYTITETNFCRMMKTEFECTKCCICYKDDCNKDFKECEGHGTKAQRGFKIKPNQSPNKKPILKTNIQSQQLQLQLLQPQLQQKLKQLKRVRQQRVIKFLKFWLK</sequence>
<reference evidence="1 2" key="1">
    <citation type="submission" date="2020-08" db="EMBL/GenBank/DDBJ databases">
        <authorList>
            <person name="Koutsovoulos G."/>
            <person name="Danchin GJ E."/>
        </authorList>
    </citation>
    <scope>NUCLEOTIDE SEQUENCE [LARGE SCALE GENOMIC DNA]</scope>
</reference>
<comment type="caution">
    <text evidence="1">The sequence shown here is derived from an EMBL/GenBank/DDBJ whole genome shotgun (WGS) entry which is preliminary data.</text>
</comment>
<gene>
    <name evidence="1" type="ORF">MENT_LOCUS43521</name>
</gene>
<evidence type="ECO:0000313" key="1">
    <source>
        <dbReference type="EMBL" id="CAD2190711.1"/>
    </source>
</evidence>
<protein>
    <submittedName>
        <fullName evidence="1">Uncharacterized protein</fullName>
    </submittedName>
</protein>